<dbReference type="Proteomes" id="UP000242715">
    <property type="component" value="Unassembled WGS sequence"/>
</dbReference>
<dbReference type="AlphaFoldDB" id="A0A2Z6MS86"/>
<organism evidence="3 4">
    <name type="scientific">Trifolium subterraneum</name>
    <name type="common">Subterranean clover</name>
    <dbReference type="NCBI Taxonomy" id="3900"/>
    <lineage>
        <taxon>Eukaryota</taxon>
        <taxon>Viridiplantae</taxon>
        <taxon>Streptophyta</taxon>
        <taxon>Embryophyta</taxon>
        <taxon>Tracheophyta</taxon>
        <taxon>Spermatophyta</taxon>
        <taxon>Magnoliopsida</taxon>
        <taxon>eudicotyledons</taxon>
        <taxon>Gunneridae</taxon>
        <taxon>Pentapetalae</taxon>
        <taxon>rosids</taxon>
        <taxon>fabids</taxon>
        <taxon>Fabales</taxon>
        <taxon>Fabaceae</taxon>
        <taxon>Papilionoideae</taxon>
        <taxon>50 kb inversion clade</taxon>
        <taxon>NPAAA clade</taxon>
        <taxon>Hologalegina</taxon>
        <taxon>IRL clade</taxon>
        <taxon>Trifolieae</taxon>
        <taxon>Trifolium</taxon>
    </lineage>
</organism>
<dbReference type="GO" id="GO:0003676">
    <property type="term" value="F:nucleic acid binding"/>
    <property type="evidence" value="ECO:0007669"/>
    <property type="project" value="InterPro"/>
</dbReference>
<dbReference type="GO" id="GO:0004523">
    <property type="term" value="F:RNA-DNA hybrid ribonuclease activity"/>
    <property type="evidence" value="ECO:0007669"/>
    <property type="project" value="InterPro"/>
</dbReference>
<evidence type="ECO:0000259" key="1">
    <source>
        <dbReference type="Pfam" id="PF13456"/>
    </source>
</evidence>
<feature type="domain" description="RNase H type-1" evidence="1">
    <location>
        <begin position="285"/>
        <end position="407"/>
    </location>
</feature>
<dbReference type="Gene3D" id="3.30.420.10">
    <property type="entry name" value="Ribonuclease H-like superfamily/Ribonuclease H"/>
    <property type="match status" value="1"/>
</dbReference>
<protein>
    <recommendedName>
        <fullName evidence="5">RNase H type-1 domain-containing protein</fullName>
    </recommendedName>
</protein>
<dbReference type="PANTHER" id="PTHR47074">
    <property type="entry name" value="BNAC02G40300D PROTEIN"/>
    <property type="match status" value="1"/>
</dbReference>
<evidence type="ECO:0000313" key="4">
    <source>
        <dbReference type="Proteomes" id="UP000242715"/>
    </source>
</evidence>
<dbReference type="EMBL" id="DF973238">
    <property type="protein sequence ID" value="GAU21829.1"/>
    <property type="molecule type" value="Genomic_DNA"/>
</dbReference>
<evidence type="ECO:0008006" key="5">
    <source>
        <dbReference type="Google" id="ProtNLM"/>
    </source>
</evidence>
<dbReference type="InterPro" id="IPR044730">
    <property type="entry name" value="RNase_H-like_dom_plant"/>
</dbReference>
<dbReference type="CDD" id="cd06222">
    <property type="entry name" value="RNase_H_like"/>
    <property type="match status" value="1"/>
</dbReference>
<keyword evidence="4" id="KW-1185">Reference proteome</keyword>
<dbReference type="Pfam" id="PF14111">
    <property type="entry name" value="DUF4283"/>
    <property type="match status" value="1"/>
</dbReference>
<dbReference type="OrthoDB" id="1743559at2759"/>
<accession>A0A2Z6MS86</accession>
<gene>
    <name evidence="3" type="ORF">TSUD_176750</name>
</gene>
<dbReference type="InterPro" id="IPR025558">
    <property type="entry name" value="DUF4283"/>
</dbReference>
<dbReference type="PANTHER" id="PTHR47074:SF48">
    <property type="entry name" value="POLYNUCLEOTIDYL TRANSFERASE, RIBONUCLEASE H-LIKE SUPERFAMILY PROTEIN"/>
    <property type="match status" value="1"/>
</dbReference>
<evidence type="ECO:0000259" key="2">
    <source>
        <dbReference type="Pfam" id="PF14111"/>
    </source>
</evidence>
<name>A0A2Z6MS86_TRISU</name>
<evidence type="ECO:0000313" key="3">
    <source>
        <dbReference type="EMBL" id="GAU21829.1"/>
    </source>
</evidence>
<proteinExistence type="predicted"/>
<dbReference type="InterPro" id="IPR036397">
    <property type="entry name" value="RNaseH_sf"/>
</dbReference>
<sequence length="432" mass="48570">MSSINLEDLSLHSDGGEEGFSFDFEEDGEVQNNLRWCLVGRFLCDRPIHAGSMMVRIADLWKPMKKVAITEAKPDIFLFQFGHPLDMEAVIQGGPWTFDNYLLILEQIPLGMQIDSIPLQHVDLWVQIHNLPTGLMREAVGIKLANYIGKFVEYDKNNNSSFWRQYMRVKDIPKGGVQFGMIWKVIAAKGVGPVTYAQSHVGRLEDRLHDGCRIVTAAEVVLEAAVETSNNKEHRISATQVGFEAQHMWEEWISVHTLETPTQQHPQDNPTSTWQPPPLGKLKCNVDASFFKNAGACGWGWCIRGSNGQFILAGSNILFEKLNIMEGEAMAIKEAMCESIQRGFTQVIFESDSKLVVDAILTRNVGVSELYSIISCIQSMLLSHPNFEVKFVKRQANMVAHTLARAAYSKSSRYIYDSIPPCICNILNNEKS</sequence>
<feature type="domain" description="DUF4283" evidence="2">
    <location>
        <begin position="31"/>
        <end position="107"/>
    </location>
</feature>
<reference evidence="4" key="1">
    <citation type="journal article" date="2017" name="Front. Plant Sci.">
        <title>Climate Clever Clovers: New Paradigm to Reduce the Environmental Footprint of Ruminants by Breeding Low Methanogenic Forages Utilizing Haplotype Variation.</title>
        <authorList>
            <person name="Kaur P."/>
            <person name="Appels R."/>
            <person name="Bayer P.E."/>
            <person name="Keeble-Gagnere G."/>
            <person name="Wang J."/>
            <person name="Hirakawa H."/>
            <person name="Shirasawa K."/>
            <person name="Vercoe P."/>
            <person name="Stefanova K."/>
            <person name="Durmic Z."/>
            <person name="Nichols P."/>
            <person name="Revell C."/>
            <person name="Isobe S.N."/>
            <person name="Edwards D."/>
            <person name="Erskine W."/>
        </authorList>
    </citation>
    <scope>NUCLEOTIDE SEQUENCE [LARGE SCALE GENOMIC DNA]</scope>
    <source>
        <strain evidence="4">cv. Daliak</strain>
    </source>
</reference>
<dbReference type="InterPro" id="IPR052929">
    <property type="entry name" value="RNase_H-like_EbsB-rel"/>
</dbReference>
<dbReference type="InterPro" id="IPR002156">
    <property type="entry name" value="RNaseH_domain"/>
</dbReference>
<dbReference type="SUPFAM" id="SSF53098">
    <property type="entry name" value="Ribonuclease H-like"/>
    <property type="match status" value="1"/>
</dbReference>
<dbReference type="Pfam" id="PF13456">
    <property type="entry name" value="RVT_3"/>
    <property type="match status" value="1"/>
</dbReference>
<dbReference type="InterPro" id="IPR012337">
    <property type="entry name" value="RNaseH-like_sf"/>
</dbReference>